<keyword evidence="5" id="KW-0808">Transferase</keyword>
<organism evidence="6 7">
    <name type="scientific">Actinobacillus equuli subsp. equuli</name>
    <dbReference type="NCBI Taxonomy" id="202947"/>
    <lineage>
        <taxon>Bacteria</taxon>
        <taxon>Pseudomonadati</taxon>
        <taxon>Pseudomonadota</taxon>
        <taxon>Gammaproteobacteria</taxon>
        <taxon>Pasteurellales</taxon>
        <taxon>Pasteurellaceae</taxon>
        <taxon>Actinobacillus</taxon>
    </lineage>
</organism>
<evidence type="ECO:0000256" key="2">
    <source>
        <dbReference type="ARBA" id="ARBA00005686"/>
    </source>
</evidence>
<sequence length="166" mass="19225">MSQLNGWFQVLGDVAWLWANSSMHKQWSVSLLASNVLPAIKHNQYILLKRDGFPVAFCSWANLNIENEVKYIQDVTSLEAEDWNSGERKWIIDWIAPFGDNHLLYKHMRNKFSNDLFRAIRLSDDSTEAKIIHVQGGKANKQEMRNLVIKYQSELSDALSMLNNEN</sequence>
<comment type="subcellular location">
    <subcellularLocation>
        <location evidence="1 5">Cytoplasm</location>
    </subcellularLocation>
</comment>
<gene>
    <name evidence="6" type="ORF">OQ257_10170</name>
</gene>
<dbReference type="Pfam" id="PF02794">
    <property type="entry name" value="HlyC"/>
    <property type="match status" value="1"/>
</dbReference>
<evidence type="ECO:0000256" key="1">
    <source>
        <dbReference type="ARBA" id="ARBA00004496"/>
    </source>
</evidence>
<comment type="caution">
    <text evidence="6">The sequence shown here is derived from an EMBL/GenBank/DDBJ whole genome shotgun (WGS) entry which is preliminary data.</text>
</comment>
<evidence type="ECO:0000256" key="4">
    <source>
        <dbReference type="ARBA" id="ARBA00048621"/>
    </source>
</evidence>
<evidence type="ECO:0000256" key="5">
    <source>
        <dbReference type="RuleBase" id="RU368102"/>
    </source>
</evidence>
<keyword evidence="3 5" id="KW-0012">Acyltransferase</keyword>
<dbReference type="EC" id="2.3.1.-" evidence="5"/>
<reference evidence="6" key="2">
    <citation type="journal article" date="2023" name="Pathogens">
        <title>Pathological Features and Genomic Characterization of an Actinobacillus equuli subsp. equuli Bearing Unique Virulence-Associated Genes from an Adult Horse with Pleuropneumonia.</title>
        <authorList>
            <person name="Kamali M."/>
            <person name="Carossino M."/>
            <person name="Del Piero F."/>
            <person name="Peak L."/>
            <person name="Mitchell M.S."/>
            <person name="Willette J."/>
            <person name="Baker R."/>
            <person name="Li F."/>
            <person name="Kenez A."/>
            <person name="Balasuriya U.B.R."/>
            <person name="Go Y.Y."/>
        </authorList>
    </citation>
    <scope>NUCLEOTIDE SEQUENCE</scope>
    <source>
        <strain evidence="6">4524</strain>
    </source>
</reference>
<comment type="catalytic activity">
    <reaction evidence="4">
        <text>a fatty acyl-[ACP] + L-lysyl-[protein] = N(6)-(fatty acyl)-L-lysyl-[protein] + holo-[ACP] + H(+)</text>
        <dbReference type="Rhea" id="RHEA:70667"/>
        <dbReference type="Rhea" id="RHEA-COMP:9685"/>
        <dbReference type="Rhea" id="RHEA-COMP:9752"/>
        <dbReference type="Rhea" id="RHEA-COMP:14125"/>
        <dbReference type="Rhea" id="RHEA-COMP:17946"/>
        <dbReference type="ChEBI" id="CHEBI:15378"/>
        <dbReference type="ChEBI" id="CHEBI:29969"/>
        <dbReference type="ChEBI" id="CHEBI:64479"/>
        <dbReference type="ChEBI" id="CHEBI:138651"/>
        <dbReference type="ChEBI" id="CHEBI:189854"/>
    </reaction>
    <physiologicalReaction direction="left-to-right" evidence="4">
        <dbReference type="Rhea" id="RHEA:70668"/>
    </physiologicalReaction>
</comment>
<dbReference type="AlphaFoldDB" id="A0A9X4G5Z4"/>
<keyword evidence="7" id="KW-1185">Reference proteome</keyword>
<dbReference type="RefSeq" id="WP_275218364.1">
    <property type="nucleotide sequence ID" value="NZ_JAPHVQ010000011.1"/>
</dbReference>
<evidence type="ECO:0000313" key="6">
    <source>
        <dbReference type="EMBL" id="MDE8035523.1"/>
    </source>
</evidence>
<dbReference type="GO" id="GO:0031640">
    <property type="term" value="P:killing of cells of another organism"/>
    <property type="evidence" value="ECO:0007669"/>
    <property type="project" value="UniProtKB-KW"/>
</dbReference>
<dbReference type="GO" id="GO:0016746">
    <property type="term" value="F:acyltransferase activity"/>
    <property type="evidence" value="ECO:0007669"/>
    <property type="project" value="UniProtKB-UniRule"/>
</dbReference>
<evidence type="ECO:0000256" key="3">
    <source>
        <dbReference type="ARBA" id="ARBA00023315"/>
    </source>
</evidence>
<reference evidence="6" key="1">
    <citation type="submission" date="2022-11" db="EMBL/GenBank/DDBJ databases">
        <authorList>
            <person name="Kamali M."/>
            <person name="Peak L."/>
            <person name="Go Y.Y."/>
            <person name="Balasuriya U.B.R."/>
            <person name="Carossino M."/>
        </authorList>
    </citation>
    <scope>NUCLEOTIDE SEQUENCE</scope>
    <source>
        <strain evidence="6">4524</strain>
    </source>
</reference>
<accession>A0A9X4G5Z4</accession>
<protein>
    <recommendedName>
        <fullName evidence="5">RTX toxin-activating lysine-acyltransferase</fullName>
        <ecNumber evidence="5">2.3.1.-</ecNumber>
    </recommendedName>
</protein>
<dbReference type="PRINTS" id="PR01489">
    <property type="entry name" value="RTXTOXINC"/>
</dbReference>
<dbReference type="GO" id="GO:0009404">
    <property type="term" value="P:toxin metabolic process"/>
    <property type="evidence" value="ECO:0007669"/>
    <property type="project" value="UniProtKB-UniRule"/>
</dbReference>
<dbReference type="GO" id="GO:0005737">
    <property type="term" value="C:cytoplasm"/>
    <property type="evidence" value="ECO:0007669"/>
    <property type="project" value="UniProtKB-SubCell"/>
</dbReference>
<dbReference type="InterPro" id="IPR003996">
    <property type="entry name" value="RTX_toxin-activating_protC_bac"/>
</dbReference>
<comment type="similarity">
    <text evidence="2 5">Belongs to the RTX toxin acyltransferase family.</text>
</comment>
<evidence type="ECO:0000313" key="7">
    <source>
        <dbReference type="Proteomes" id="UP001142444"/>
    </source>
</evidence>
<keyword evidence="5" id="KW-0204">Cytolysis</keyword>
<keyword evidence="5" id="KW-0963">Cytoplasm</keyword>
<dbReference type="Proteomes" id="UP001142444">
    <property type="component" value="Unassembled WGS sequence"/>
</dbReference>
<dbReference type="EMBL" id="JAPHVQ010000011">
    <property type="protein sequence ID" value="MDE8035523.1"/>
    <property type="molecule type" value="Genomic_DNA"/>
</dbReference>
<name>A0A9X4G5Z4_ACTEU</name>
<proteinExistence type="inferred from homology"/>
<comment type="function">
    <text evidence="5">Involved in fatty acylation of protoxin at internal lysine residues, thereby converting it to the active toxin.</text>
</comment>